<reference evidence="3" key="1">
    <citation type="submission" date="2020-03" db="EMBL/GenBank/DDBJ databases">
        <authorList>
            <person name="Weist P."/>
        </authorList>
    </citation>
    <scope>NUCLEOTIDE SEQUENCE</scope>
</reference>
<comment type="caution">
    <text evidence="3">The sequence shown here is derived from an EMBL/GenBank/DDBJ whole genome shotgun (WGS) entry which is preliminary data.</text>
</comment>
<evidence type="ECO:0000313" key="3">
    <source>
        <dbReference type="EMBL" id="CAB1433920.1"/>
    </source>
</evidence>
<organism evidence="3 4">
    <name type="scientific">Pleuronectes platessa</name>
    <name type="common">European plaice</name>
    <dbReference type="NCBI Taxonomy" id="8262"/>
    <lineage>
        <taxon>Eukaryota</taxon>
        <taxon>Metazoa</taxon>
        <taxon>Chordata</taxon>
        <taxon>Craniata</taxon>
        <taxon>Vertebrata</taxon>
        <taxon>Euteleostomi</taxon>
        <taxon>Actinopterygii</taxon>
        <taxon>Neopterygii</taxon>
        <taxon>Teleostei</taxon>
        <taxon>Neoteleostei</taxon>
        <taxon>Acanthomorphata</taxon>
        <taxon>Carangaria</taxon>
        <taxon>Pleuronectiformes</taxon>
        <taxon>Pleuronectoidei</taxon>
        <taxon>Pleuronectidae</taxon>
        <taxon>Pleuronectes</taxon>
    </lineage>
</organism>
<feature type="region of interest" description="Disordered" evidence="1">
    <location>
        <begin position="70"/>
        <end position="106"/>
    </location>
</feature>
<dbReference type="EMBL" id="CADEAL010001613">
    <property type="protein sequence ID" value="CAB1433920.1"/>
    <property type="molecule type" value="Genomic_DNA"/>
</dbReference>
<keyword evidence="4" id="KW-1185">Reference proteome</keyword>
<evidence type="ECO:0000256" key="2">
    <source>
        <dbReference type="SAM" id="SignalP"/>
    </source>
</evidence>
<evidence type="ECO:0000256" key="1">
    <source>
        <dbReference type="SAM" id="MobiDB-lite"/>
    </source>
</evidence>
<keyword evidence="2" id="KW-0732">Signal</keyword>
<protein>
    <recommendedName>
        <fullName evidence="5">Secreted protein</fullName>
    </recommendedName>
</protein>
<dbReference type="AlphaFoldDB" id="A0A9N7YJN8"/>
<feature type="chain" id="PRO_5040152013" description="Secreted protein" evidence="2">
    <location>
        <begin position="18"/>
        <end position="106"/>
    </location>
</feature>
<proteinExistence type="predicted"/>
<evidence type="ECO:0000313" key="4">
    <source>
        <dbReference type="Proteomes" id="UP001153269"/>
    </source>
</evidence>
<feature type="signal peptide" evidence="2">
    <location>
        <begin position="1"/>
        <end position="17"/>
    </location>
</feature>
<evidence type="ECO:0008006" key="5">
    <source>
        <dbReference type="Google" id="ProtNLM"/>
    </source>
</evidence>
<name>A0A9N7YJN8_PLEPL</name>
<sequence length="106" mass="11548">MLLNVLLLVNRLRLSSGRQLPHLHFNLLPVIPVFTCRSSRLLFTFALATHLSADEDQALISDETGDLSVAGGGRGGGRMRVMKRRYPDATSSTRCSYTPGTSDSSV</sequence>
<feature type="compositionally biased region" description="Polar residues" evidence="1">
    <location>
        <begin position="89"/>
        <end position="106"/>
    </location>
</feature>
<accession>A0A9N7YJN8</accession>
<dbReference type="Proteomes" id="UP001153269">
    <property type="component" value="Unassembled WGS sequence"/>
</dbReference>
<gene>
    <name evidence="3" type="ORF">PLEPLA_LOCUS22012</name>
</gene>